<dbReference type="PANTHER" id="PTHR15268:SF17">
    <property type="entry name" value="BCLAF1 AND THRAP3 FAMILY MEMBER 3"/>
    <property type="match status" value="1"/>
</dbReference>
<feature type="compositionally biased region" description="Acidic residues" evidence="2">
    <location>
        <begin position="661"/>
        <end position="673"/>
    </location>
</feature>
<feature type="compositionally biased region" description="Basic and acidic residues" evidence="2">
    <location>
        <begin position="231"/>
        <end position="308"/>
    </location>
</feature>
<organism evidence="3 4">
    <name type="scientific">Astyanax mexicanus</name>
    <name type="common">Blind cave fish</name>
    <name type="synonym">Astyanax fasciatus mexicanus</name>
    <dbReference type="NCBI Taxonomy" id="7994"/>
    <lineage>
        <taxon>Eukaryota</taxon>
        <taxon>Metazoa</taxon>
        <taxon>Chordata</taxon>
        <taxon>Craniata</taxon>
        <taxon>Vertebrata</taxon>
        <taxon>Euteleostomi</taxon>
        <taxon>Actinopterygii</taxon>
        <taxon>Neopterygii</taxon>
        <taxon>Teleostei</taxon>
        <taxon>Ostariophysi</taxon>
        <taxon>Characiformes</taxon>
        <taxon>Characoidei</taxon>
        <taxon>Acestrorhamphidae</taxon>
        <taxon>Acestrorhamphinae</taxon>
        <taxon>Astyanax</taxon>
    </lineage>
</organism>
<dbReference type="OrthoDB" id="9935637at2759"/>
<feature type="compositionally biased region" description="Basic and acidic residues" evidence="2">
    <location>
        <begin position="87"/>
        <end position="112"/>
    </location>
</feature>
<feature type="region of interest" description="Disordered" evidence="2">
    <location>
        <begin position="1"/>
        <end position="353"/>
    </location>
</feature>
<protein>
    <submittedName>
        <fullName evidence="3">Uncharacterized protein</fullName>
    </submittedName>
</protein>
<feature type="compositionally biased region" description="Polar residues" evidence="2">
    <location>
        <begin position="709"/>
        <end position="720"/>
    </location>
</feature>
<dbReference type="Proteomes" id="UP000752171">
    <property type="component" value="Unassembled WGS sequence"/>
</dbReference>
<evidence type="ECO:0000256" key="1">
    <source>
        <dbReference type="ARBA" id="ARBA00006481"/>
    </source>
</evidence>
<accession>A0A8T2MIP7</accession>
<feature type="compositionally biased region" description="Basic and acidic residues" evidence="2">
    <location>
        <begin position="61"/>
        <end position="79"/>
    </location>
</feature>
<feature type="compositionally biased region" description="Basic and acidic residues" evidence="2">
    <location>
        <begin position="315"/>
        <end position="353"/>
    </location>
</feature>
<comment type="caution">
    <text evidence="3">The sequence shown here is derived from an EMBL/GenBank/DDBJ whole genome shotgun (WGS) entry which is preliminary data.</text>
</comment>
<feature type="compositionally biased region" description="Basic residues" evidence="2">
    <location>
        <begin position="723"/>
        <end position="735"/>
    </location>
</feature>
<sequence length="735" mass="85541">MSQPHSRSPLYSRNATVPIKQEDGFYNERYSSVHSEPWRDPGNNLEGNSHWENGPSQGQQEVDHWAKFIEAIGHADRRRPSPPLRHHTQEDVRRSEEKSLHSPRRLPRERLSSPDALNYGAENHRRIASPGRGRNEHNVPHFNRNNSNKANWDSRDSSPRHLQGKRHDRVEHGYHSEEHEDRYHDRSSERWLKPNYREHHPHPKRFRGLDPEEEDCGPHRGFSPHNAPVIVEHDHGISNHDALNRDQPRSRDAYRNREHPGSRDPSRNYDPFREREHSKHRDPPRSNDLLRNREHSRSRDPQRSHDPLRNQGHPRNRDPSRTDDFGRNRDYPRSSEQSHGRGPSRSRESFRHERDLEQHAEIPHGGYDGSVDYQDGEETRFHQQSSVGRGHPMRGRPHQRGQFRMEPHGGEHHEQRTMNQSSDVDLRKDKGNQARASGQTWEKETHPGGNFGVLEQGKGFKGIQQANNASWTDFAGHESLRIKVDMSRPVNHSSHLGYSSERQLSLDLVNVGRQRLDFLPMLEHSGTFRESAMHSGTFAQEIITLVHHVKESYFQGQGITLNERFSCEQHYSLEDEDEFDDDIELEEMEPVINRPLGSSSSSTQIFCNLGSWQPDKRNVAAPGDLRHDLERRRQQRLQGVKITIAGGNFLQMAPQNQESEPVYEDEDMSEPVYEDVCGSGDQMGWSEQAPQQSEQWDDPFQEMPGPNFNGRQNFSQFHNTRPQPRRRRNPRGPNW</sequence>
<dbReference type="GO" id="GO:0003712">
    <property type="term" value="F:transcription coregulator activity"/>
    <property type="evidence" value="ECO:0007669"/>
    <property type="project" value="TreeGrafter"/>
</dbReference>
<dbReference type="PANTHER" id="PTHR15268">
    <property type="entry name" value="THRAP3/BCLAF1"/>
    <property type="match status" value="1"/>
</dbReference>
<reference evidence="3 4" key="1">
    <citation type="submission" date="2021-07" db="EMBL/GenBank/DDBJ databases">
        <authorList>
            <person name="Imarazene B."/>
            <person name="Zahm M."/>
            <person name="Klopp C."/>
            <person name="Cabau C."/>
            <person name="Beille S."/>
            <person name="Jouanno E."/>
            <person name="Castinel A."/>
            <person name="Lluch J."/>
            <person name="Gil L."/>
            <person name="Kuchtly C."/>
            <person name="Lopez Roques C."/>
            <person name="Donnadieu C."/>
            <person name="Parrinello H."/>
            <person name="Journot L."/>
            <person name="Du K."/>
            <person name="Schartl M."/>
            <person name="Retaux S."/>
            <person name="Guiguen Y."/>
        </authorList>
    </citation>
    <scope>NUCLEOTIDE SEQUENCE [LARGE SCALE GENOMIC DNA]</scope>
    <source>
        <strain evidence="3">Pach_M1</strain>
        <tissue evidence="3">Testis</tissue>
    </source>
</reference>
<feature type="region of interest" description="Disordered" evidence="2">
    <location>
        <begin position="379"/>
        <end position="451"/>
    </location>
</feature>
<feature type="compositionally biased region" description="Basic and acidic residues" evidence="2">
    <location>
        <begin position="168"/>
        <end position="198"/>
    </location>
</feature>
<dbReference type="GO" id="GO:0045944">
    <property type="term" value="P:positive regulation of transcription by RNA polymerase II"/>
    <property type="evidence" value="ECO:0007669"/>
    <property type="project" value="TreeGrafter"/>
</dbReference>
<proteinExistence type="inferred from homology"/>
<dbReference type="InterPro" id="IPR029199">
    <property type="entry name" value="THRAP3_BCLAF1"/>
</dbReference>
<feature type="region of interest" description="Disordered" evidence="2">
    <location>
        <begin position="652"/>
        <end position="735"/>
    </location>
</feature>
<dbReference type="GO" id="GO:0016592">
    <property type="term" value="C:mediator complex"/>
    <property type="evidence" value="ECO:0007669"/>
    <property type="project" value="TreeGrafter"/>
</dbReference>
<dbReference type="KEGG" id="amex:103024437"/>
<feature type="compositionally biased region" description="Basic and acidic residues" evidence="2">
    <location>
        <begin position="403"/>
        <end position="416"/>
    </location>
</feature>
<evidence type="ECO:0000313" key="4">
    <source>
        <dbReference type="Proteomes" id="UP000752171"/>
    </source>
</evidence>
<evidence type="ECO:0000256" key="2">
    <source>
        <dbReference type="SAM" id="MobiDB-lite"/>
    </source>
</evidence>
<dbReference type="EMBL" id="JAICCE010000001">
    <property type="protein sequence ID" value="KAG9283367.1"/>
    <property type="molecule type" value="Genomic_DNA"/>
</dbReference>
<gene>
    <name evidence="3" type="ORF">AMEX_G2126</name>
</gene>
<dbReference type="Pfam" id="PF15440">
    <property type="entry name" value="THRAP3_BCLAF1"/>
    <property type="match status" value="1"/>
</dbReference>
<evidence type="ECO:0000313" key="3">
    <source>
        <dbReference type="EMBL" id="KAG9283367.1"/>
    </source>
</evidence>
<feature type="compositionally biased region" description="Basic residues" evidence="2">
    <location>
        <begin position="391"/>
        <end position="401"/>
    </location>
</feature>
<dbReference type="AlphaFoldDB" id="A0A8T2MIP7"/>
<feature type="compositionally biased region" description="Polar residues" evidence="2">
    <location>
        <begin position="45"/>
        <end position="60"/>
    </location>
</feature>
<feature type="compositionally biased region" description="Polar residues" evidence="2">
    <location>
        <begin position="1"/>
        <end position="15"/>
    </location>
</feature>
<name>A0A8T2MIP7_ASTMX</name>
<comment type="similarity">
    <text evidence="1">Belongs to the BCLAF1/THRAP3 family.</text>
</comment>
<dbReference type="GO" id="GO:0003677">
    <property type="term" value="F:DNA binding"/>
    <property type="evidence" value="ECO:0007669"/>
    <property type="project" value="TreeGrafter"/>
</dbReference>